<evidence type="ECO:0000256" key="1">
    <source>
        <dbReference type="SAM" id="Phobius"/>
    </source>
</evidence>
<keyword evidence="1" id="KW-0812">Transmembrane</keyword>
<protein>
    <submittedName>
        <fullName evidence="2">Uncharacterized protein</fullName>
    </submittedName>
</protein>
<keyword evidence="1" id="KW-0472">Membrane</keyword>
<accession>A0A0R2SEW1</accession>
<proteinExistence type="predicted"/>
<organism evidence="2 3">
    <name type="scientific">OM182 bacterium BACL3 MAG-120507-bin80</name>
    <dbReference type="NCBI Taxonomy" id="1655577"/>
    <lineage>
        <taxon>Bacteria</taxon>
        <taxon>Pseudomonadati</taxon>
        <taxon>Pseudomonadota</taxon>
        <taxon>Gammaproteobacteria</taxon>
        <taxon>OMG group</taxon>
        <taxon>OM182 clade</taxon>
    </lineage>
</organism>
<comment type="caution">
    <text evidence="2">The sequence shown here is derived from an EMBL/GenBank/DDBJ whole genome shotgun (WGS) entry which is preliminary data.</text>
</comment>
<evidence type="ECO:0000313" key="2">
    <source>
        <dbReference type="EMBL" id="KRO73367.1"/>
    </source>
</evidence>
<feature type="transmembrane region" description="Helical" evidence="1">
    <location>
        <begin position="98"/>
        <end position="118"/>
    </location>
</feature>
<dbReference type="EMBL" id="LIBB01000006">
    <property type="protein sequence ID" value="KRO73367.1"/>
    <property type="molecule type" value="Genomic_DNA"/>
</dbReference>
<evidence type="ECO:0000313" key="3">
    <source>
        <dbReference type="Proteomes" id="UP000051934"/>
    </source>
</evidence>
<dbReference type="Proteomes" id="UP000051934">
    <property type="component" value="Unassembled WGS sequence"/>
</dbReference>
<dbReference type="AlphaFoldDB" id="A0A0R2SEW1"/>
<reference evidence="2 3" key="1">
    <citation type="submission" date="2015-10" db="EMBL/GenBank/DDBJ databases">
        <title>Metagenome-Assembled Genomes uncover a global brackish microbiome.</title>
        <authorList>
            <person name="Hugerth L.W."/>
            <person name="Larsson J."/>
            <person name="Alneberg J."/>
            <person name="Lindh M.V."/>
            <person name="Legrand C."/>
            <person name="Pinhassi J."/>
            <person name="Andersson A.F."/>
        </authorList>
    </citation>
    <scope>NUCLEOTIDE SEQUENCE [LARGE SCALE GENOMIC DNA]</scope>
    <source>
        <strain evidence="2">BACL4 MAG-120507-bin80</strain>
    </source>
</reference>
<name>A0A0R2SEW1_9GAMM</name>
<keyword evidence="1" id="KW-1133">Transmembrane helix</keyword>
<gene>
    <name evidence="2" type="ORF">ABR69_08070</name>
</gene>
<sequence length="123" mass="13256">MDQTAFRKAILSDPFAEDAQVLAAANSNKDLREMLDTVRSVESGIEDLLTSAPIPPLLYERLLTLPEGDEDDSGEPRALTSINVSTLLARAGDAAWRFRLAIIFTLIIAIAAGLSVFMPGPTL</sequence>